<organism evidence="1 2">
    <name type="scientific">Pseudomonas arsenicoxydans</name>
    <dbReference type="NCBI Taxonomy" id="702115"/>
    <lineage>
        <taxon>Bacteria</taxon>
        <taxon>Pseudomonadati</taxon>
        <taxon>Pseudomonadota</taxon>
        <taxon>Gammaproteobacteria</taxon>
        <taxon>Pseudomonadales</taxon>
        <taxon>Pseudomonadaceae</taxon>
        <taxon>Pseudomonas</taxon>
    </lineage>
</organism>
<dbReference type="EMBL" id="LT629705">
    <property type="protein sequence ID" value="SDO56367.1"/>
    <property type="molecule type" value="Genomic_DNA"/>
</dbReference>
<accession>A0A1H0KK95</accession>
<gene>
    <name evidence="1" type="ORF">SAMN04489798_3275</name>
</gene>
<evidence type="ECO:0000313" key="2">
    <source>
        <dbReference type="Proteomes" id="UP000198827"/>
    </source>
</evidence>
<dbReference type="OrthoDB" id="7022778at2"/>
<protein>
    <submittedName>
        <fullName evidence="1">Uncharacterized protein</fullName>
    </submittedName>
</protein>
<dbReference type="AlphaFoldDB" id="A0A1H0KK95"/>
<evidence type="ECO:0000313" key="1">
    <source>
        <dbReference type="EMBL" id="SDO56367.1"/>
    </source>
</evidence>
<reference evidence="1 2" key="1">
    <citation type="submission" date="2016-10" db="EMBL/GenBank/DDBJ databases">
        <authorList>
            <person name="de Groot N.N."/>
        </authorList>
    </citation>
    <scope>NUCLEOTIDE SEQUENCE [LARGE SCALE GENOMIC DNA]</scope>
    <source>
        <strain evidence="1 2">CECT 7543</strain>
    </source>
</reference>
<proteinExistence type="predicted"/>
<dbReference type="Proteomes" id="UP000198827">
    <property type="component" value="Chromosome I"/>
</dbReference>
<dbReference type="RefSeq" id="WP_090182329.1">
    <property type="nucleotide sequence ID" value="NZ_LT629705.1"/>
</dbReference>
<sequence>MADLMQGLDGPRTAQQELFYDLEDATAVIGWAVVELTNMASGNKSRDESLALMRICALLEAQKEKIRLHADEVKAGRTVRT</sequence>
<name>A0A1H0KK95_9PSED</name>